<feature type="domain" description="G-protein coupled receptors family 1 profile" evidence="11">
    <location>
        <begin position="52"/>
        <end position="310"/>
    </location>
</feature>
<dbReference type="PROSITE" id="PS50262">
    <property type="entry name" value="G_PROTEIN_RECEP_F1_2"/>
    <property type="match status" value="1"/>
</dbReference>
<keyword evidence="5 9" id="KW-0297">G-protein coupled receptor</keyword>
<sequence length="365" mass="40731">MEESGNISSSIAPAPVDPLNTAEFWYQVFALDTPAEVVLFFGILFVLLILGGNVWVIVAVIRNPKLRSSATNIFIVSLSVTDILVGVVTVPQHVAVWGYFSHVHNNVICKLVAYLQSCSLTGTTLFLICIAVDRYRAIVQPLKPRITVNQALFGCALVWLVGLLYGIAPLYTVGLNPRVEYVGNETYVIYRCGVLYEKAELDAIIRLLDFVVFYGVNLLILAILYGIMISTLWFGKSPSNSSNRGKQKAIKMLGFVVLQFSLTWLPYHALQLYYQYTTYIPPRPLLYSTAPINSTFFIFCCNSWINPILYAYFNENFRKEFVRLFPCLNRKSKVGPTTTGMSVTSKTGNMSVTQANTQVSTVSTA</sequence>
<evidence type="ECO:0000313" key="12">
    <source>
        <dbReference type="Proteomes" id="UP000694865"/>
    </source>
</evidence>
<dbReference type="PRINTS" id="PR00237">
    <property type="entry name" value="GPCRRHODOPSN"/>
</dbReference>
<dbReference type="PROSITE" id="PS00237">
    <property type="entry name" value="G_PROTEIN_RECEP_F1_1"/>
    <property type="match status" value="1"/>
</dbReference>
<keyword evidence="6 10" id="KW-0472">Membrane</keyword>
<dbReference type="PANTHER" id="PTHR45695:SF9">
    <property type="entry name" value="LEUCOKININ RECEPTOR"/>
    <property type="match status" value="1"/>
</dbReference>
<evidence type="ECO:0000256" key="4">
    <source>
        <dbReference type="ARBA" id="ARBA00022989"/>
    </source>
</evidence>
<keyword evidence="3 9" id="KW-0812">Transmembrane</keyword>
<evidence type="ECO:0000256" key="5">
    <source>
        <dbReference type="ARBA" id="ARBA00023040"/>
    </source>
</evidence>
<keyword evidence="4 10" id="KW-1133">Transmembrane helix</keyword>
<comment type="similarity">
    <text evidence="2 9">Belongs to the G-protein coupled receptor 1 family.</text>
</comment>
<evidence type="ECO:0000259" key="11">
    <source>
        <dbReference type="PROSITE" id="PS50262"/>
    </source>
</evidence>
<evidence type="ECO:0000256" key="8">
    <source>
        <dbReference type="ARBA" id="ARBA00023224"/>
    </source>
</evidence>
<accession>A0ABM0GS87</accession>
<feature type="transmembrane region" description="Helical" evidence="10">
    <location>
        <begin position="152"/>
        <end position="171"/>
    </location>
</feature>
<evidence type="ECO:0000256" key="7">
    <source>
        <dbReference type="ARBA" id="ARBA00023170"/>
    </source>
</evidence>
<dbReference type="SUPFAM" id="SSF81321">
    <property type="entry name" value="Family A G protein-coupled receptor-like"/>
    <property type="match status" value="1"/>
</dbReference>
<dbReference type="PRINTS" id="PR01012">
    <property type="entry name" value="NRPEPTIDEYR"/>
</dbReference>
<evidence type="ECO:0000256" key="2">
    <source>
        <dbReference type="ARBA" id="ARBA00010663"/>
    </source>
</evidence>
<keyword evidence="7 9" id="KW-0675">Receptor</keyword>
<dbReference type="RefSeq" id="XP_002736221.1">
    <property type="nucleotide sequence ID" value="XM_002736175.1"/>
</dbReference>
<dbReference type="GeneID" id="100373778"/>
<feature type="transmembrane region" description="Helical" evidence="10">
    <location>
        <begin position="294"/>
        <end position="313"/>
    </location>
</feature>
<feature type="transmembrane region" description="Helical" evidence="10">
    <location>
        <begin position="111"/>
        <end position="132"/>
    </location>
</feature>
<organism evidence="12 13">
    <name type="scientific">Saccoglossus kowalevskii</name>
    <name type="common">Acorn worm</name>
    <dbReference type="NCBI Taxonomy" id="10224"/>
    <lineage>
        <taxon>Eukaryota</taxon>
        <taxon>Metazoa</taxon>
        <taxon>Hemichordata</taxon>
        <taxon>Enteropneusta</taxon>
        <taxon>Harrimaniidae</taxon>
        <taxon>Saccoglossus</taxon>
    </lineage>
</organism>
<evidence type="ECO:0000256" key="1">
    <source>
        <dbReference type="ARBA" id="ARBA00004141"/>
    </source>
</evidence>
<name>A0ABM0GS87_SACKO</name>
<feature type="transmembrane region" description="Helical" evidence="10">
    <location>
        <begin position="73"/>
        <end position="91"/>
    </location>
</feature>
<dbReference type="InterPro" id="IPR017452">
    <property type="entry name" value="GPCR_Rhodpsn_7TM"/>
</dbReference>
<protein>
    <submittedName>
        <fullName evidence="13">Neuropeptide FF receptor 2-like</fullName>
    </submittedName>
</protein>
<proteinExistence type="inferred from homology"/>
<gene>
    <name evidence="13" type="primary">LOC100373778</name>
</gene>
<evidence type="ECO:0000256" key="9">
    <source>
        <dbReference type="RuleBase" id="RU000688"/>
    </source>
</evidence>
<keyword evidence="12" id="KW-1185">Reference proteome</keyword>
<reference evidence="13" key="1">
    <citation type="submission" date="2025-08" db="UniProtKB">
        <authorList>
            <consortium name="RefSeq"/>
        </authorList>
    </citation>
    <scope>IDENTIFICATION</scope>
    <source>
        <tissue evidence="13">Testes</tissue>
    </source>
</reference>
<comment type="subcellular location">
    <subcellularLocation>
        <location evidence="1">Membrane</location>
        <topology evidence="1">Multi-pass membrane protein</topology>
    </subcellularLocation>
</comment>
<evidence type="ECO:0000313" key="13">
    <source>
        <dbReference type="RefSeq" id="XP_002736221.1"/>
    </source>
</evidence>
<feature type="transmembrane region" description="Helical" evidence="10">
    <location>
        <begin position="37"/>
        <end position="61"/>
    </location>
</feature>
<feature type="transmembrane region" description="Helical" evidence="10">
    <location>
        <begin position="211"/>
        <end position="234"/>
    </location>
</feature>
<evidence type="ECO:0000256" key="6">
    <source>
        <dbReference type="ARBA" id="ARBA00023136"/>
    </source>
</evidence>
<keyword evidence="8 9" id="KW-0807">Transducer</keyword>
<dbReference type="PANTHER" id="PTHR45695">
    <property type="entry name" value="LEUCOKININ RECEPTOR-RELATED"/>
    <property type="match status" value="1"/>
</dbReference>
<dbReference type="InterPro" id="IPR000276">
    <property type="entry name" value="GPCR_Rhodpsn"/>
</dbReference>
<evidence type="ECO:0000256" key="3">
    <source>
        <dbReference type="ARBA" id="ARBA00022692"/>
    </source>
</evidence>
<dbReference type="Proteomes" id="UP000694865">
    <property type="component" value="Unplaced"/>
</dbReference>
<feature type="transmembrane region" description="Helical" evidence="10">
    <location>
        <begin position="255"/>
        <end position="274"/>
    </location>
</feature>
<dbReference type="Gene3D" id="1.20.1070.10">
    <property type="entry name" value="Rhodopsin 7-helix transmembrane proteins"/>
    <property type="match status" value="1"/>
</dbReference>
<dbReference type="Pfam" id="PF00001">
    <property type="entry name" value="7tm_1"/>
    <property type="match status" value="1"/>
</dbReference>
<dbReference type="InterPro" id="IPR000611">
    <property type="entry name" value="NPY_rcpt"/>
</dbReference>
<evidence type="ECO:0000256" key="10">
    <source>
        <dbReference type="SAM" id="Phobius"/>
    </source>
</evidence>
<dbReference type="CDD" id="cd00637">
    <property type="entry name" value="7tm_classA_rhodopsin-like"/>
    <property type="match status" value="1"/>
</dbReference>